<comment type="caution">
    <text evidence="1">The sequence shown here is derived from an EMBL/GenBank/DDBJ whole genome shotgun (WGS) entry which is preliminary data.</text>
</comment>
<reference evidence="1 2" key="1">
    <citation type="submission" date="2018-09" db="EMBL/GenBank/DDBJ databases">
        <title>Genomic Encyclopedia of Archaeal and Bacterial Type Strains, Phase II (KMG-II): from individual species to whole genera.</title>
        <authorList>
            <person name="Goeker M."/>
        </authorList>
    </citation>
    <scope>NUCLEOTIDE SEQUENCE [LARGE SCALE GENOMIC DNA]</scope>
    <source>
        <strain evidence="1 2">DSM 26283</strain>
    </source>
</reference>
<gene>
    <name evidence="1" type="ORF">BXY80_0922</name>
</gene>
<evidence type="ECO:0000313" key="1">
    <source>
        <dbReference type="EMBL" id="RKE98827.1"/>
    </source>
</evidence>
<evidence type="ECO:0000313" key="2">
    <source>
        <dbReference type="Proteomes" id="UP000284892"/>
    </source>
</evidence>
<proteinExistence type="predicted"/>
<dbReference type="RefSeq" id="WP_120200013.1">
    <property type="nucleotide sequence ID" value="NZ_RAQJ01000001.1"/>
</dbReference>
<dbReference type="Proteomes" id="UP000284892">
    <property type="component" value="Unassembled WGS sequence"/>
</dbReference>
<dbReference type="AlphaFoldDB" id="A0A420DXA4"/>
<name>A0A420DXA4_9FLAO</name>
<dbReference type="EMBL" id="RAQJ01000001">
    <property type="protein sequence ID" value="RKE98827.1"/>
    <property type="molecule type" value="Genomic_DNA"/>
</dbReference>
<organism evidence="1 2">
    <name type="scientific">Ichthyenterobacterium magnum</name>
    <dbReference type="NCBI Taxonomy" id="1230530"/>
    <lineage>
        <taxon>Bacteria</taxon>
        <taxon>Pseudomonadati</taxon>
        <taxon>Bacteroidota</taxon>
        <taxon>Flavobacteriia</taxon>
        <taxon>Flavobacteriales</taxon>
        <taxon>Flavobacteriaceae</taxon>
        <taxon>Ichthyenterobacterium</taxon>
    </lineage>
</organism>
<accession>A0A420DXA4</accession>
<protein>
    <recommendedName>
        <fullName evidence="3">Lipoprotein</fullName>
    </recommendedName>
</protein>
<dbReference type="PROSITE" id="PS51257">
    <property type="entry name" value="PROKAR_LIPOPROTEIN"/>
    <property type="match status" value="1"/>
</dbReference>
<dbReference type="OrthoDB" id="1353404at2"/>
<sequence length="186" mass="21699">MIKKLSLIFGLIFLIGCKDNSTKIAEDTKIDSEIIEKPKQEETFKLKLKGVFNKDDKFAMFYTESELEKFNPKKVVTTRFIGSEEIQEINLEAPSKVYPMNIMLDFGSNKEQTSIKIYECILKYKNKSFKIKGGDLKTYFNFNEGIKMQLDSLTFNFDLFKFHGKEVHNPYIIGKKKLTEVLDFEL</sequence>
<evidence type="ECO:0008006" key="3">
    <source>
        <dbReference type="Google" id="ProtNLM"/>
    </source>
</evidence>
<keyword evidence="2" id="KW-1185">Reference proteome</keyword>